<feature type="signal peptide" evidence="2">
    <location>
        <begin position="1"/>
        <end position="23"/>
    </location>
</feature>
<evidence type="ECO:0000313" key="4">
    <source>
        <dbReference type="Proteomes" id="UP000298656"/>
    </source>
</evidence>
<proteinExistence type="predicted"/>
<sequence length="361" mass="40223">MSIKRNTFLIATLLFTTSSGAIAQTSLDSERQTYCQYVEDQADAERTLDSGVTGFGNFGESDTNPGLKQVVVGLSKSLSKHLQGDSATRSAALQCQLYGLTLEVDRNVKYAMAALDKRVAAEQVTDLKHVLDVVNEEIGRAESRRRSGNATLADVLQLSQQRDEIYTQYMSARNAAEAQTVPDVPQIDLRQALQQIDDVTMSLEDELNHKEKLQAWDVSLVGGVQKPVFGEPDSTPTRFQPFVSIVFTYNFNAASYGRKLDSATHSLLNMRSQSNDDLSEQVDMLRKDVAARLQVQRESLQRLLEEQDMLSAESDRVRDLDTSEALRTKSQIRIGLTIATMKIDLSRLQIALLTDSYAQFQ</sequence>
<dbReference type="RefSeq" id="WP_137330745.1">
    <property type="nucleotide sequence ID" value="NZ_CP040077.1"/>
</dbReference>
<protein>
    <recommendedName>
        <fullName evidence="5">TolC family protein</fullName>
    </recommendedName>
</protein>
<keyword evidence="1" id="KW-0175">Coiled coil</keyword>
<accession>A0A4P8IM51</accession>
<name>A0A4P8IM51_9BURK</name>
<dbReference type="KEGG" id="tvl:FAZ95_01130"/>
<keyword evidence="4" id="KW-1185">Reference proteome</keyword>
<feature type="chain" id="PRO_5020793662" description="TolC family protein" evidence="2">
    <location>
        <begin position="24"/>
        <end position="361"/>
    </location>
</feature>
<reference evidence="3 4" key="1">
    <citation type="submission" date="2019-05" db="EMBL/GenBank/DDBJ databases">
        <title>Burkholderia sp. DHOD12, isolated from subtropical forest soil.</title>
        <authorList>
            <person name="Gao Z.-H."/>
            <person name="Qiu L.-H."/>
        </authorList>
    </citation>
    <scope>NUCLEOTIDE SEQUENCE [LARGE SCALE GENOMIC DNA]</scope>
    <source>
        <strain evidence="3 4">DHOD12</strain>
    </source>
</reference>
<dbReference type="Proteomes" id="UP000298656">
    <property type="component" value="Chromosome 1"/>
</dbReference>
<organism evidence="3 4">
    <name type="scientific">Trinickia violacea</name>
    <dbReference type="NCBI Taxonomy" id="2571746"/>
    <lineage>
        <taxon>Bacteria</taxon>
        <taxon>Pseudomonadati</taxon>
        <taxon>Pseudomonadota</taxon>
        <taxon>Betaproteobacteria</taxon>
        <taxon>Burkholderiales</taxon>
        <taxon>Burkholderiaceae</taxon>
        <taxon>Trinickia</taxon>
    </lineage>
</organism>
<evidence type="ECO:0008006" key="5">
    <source>
        <dbReference type="Google" id="ProtNLM"/>
    </source>
</evidence>
<keyword evidence="2" id="KW-0732">Signal</keyword>
<evidence type="ECO:0000256" key="1">
    <source>
        <dbReference type="SAM" id="Coils"/>
    </source>
</evidence>
<gene>
    <name evidence="3" type="ORF">FAZ95_01130</name>
</gene>
<dbReference type="EMBL" id="CP040077">
    <property type="protein sequence ID" value="QCP47903.1"/>
    <property type="molecule type" value="Genomic_DNA"/>
</dbReference>
<evidence type="ECO:0000313" key="3">
    <source>
        <dbReference type="EMBL" id="QCP47903.1"/>
    </source>
</evidence>
<feature type="coiled-coil region" evidence="1">
    <location>
        <begin position="286"/>
        <end position="313"/>
    </location>
</feature>
<dbReference type="OrthoDB" id="9125963at2"/>
<evidence type="ECO:0000256" key="2">
    <source>
        <dbReference type="SAM" id="SignalP"/>
    </source>
</evidence>
<dbReference type="AlphaFoldDB" id="A0A4P8IM51"/>